<keyword evidence="5" id="KW-0969">Cilium</keyword>
<sequence length="518" mass="60452">MAPKKSVSKAGKELEVKKKAGKKEPVVAVEAPLATEVKEFYHIQIRDLEDRLARYQRKWDELAVQEKLFRQEFEQLANNKKETVAFLKRTLDQQVDEITDLNEQLQNLQLAKETEKDAFEAQLAQVRHEFQETKDQLTTENIVLGGKLAALEEFRLQKDGIMDKFTLLEDQVQKQEREFRDYAYDLEKKSVLDKDRLRKEIIQRVNVVANEFHKVTTNRMWETTKRAITENNSITLQIARISQQGAQLLQENEQLKRSQDYLCKQVELLENTEKVMARHKIDYQKVILMLTKKCQEQQQGTKEAKELRLLLSQLEQRVMQLQVDNQALMSQRDQLSLHLEQRQVDLRRLEQELADEQKVRASLEAALAQATSFLQSILQMRPDEQDSELDVTFRPWHKEMLQQLLVMLTVVLRSQKAMCPHQESQSHGPPKESQPSIQLLRTGSLLPQLSHITPYRPGDLGLVPRHARIPPNPQDLRLLSYITHVGTFRTHSRHEIHAPGSLKRLKKFSLPEFPLRPK</sequence>
<evidence type="ECO:0000256" key="5">
    <source>
        <dbReference type="ARBA" id="ARBA00023069"/>
    </source>
</evidence>
<dbReference type="PANTHER" id="PTHR31954">
    <property type="entry name" value="CILIA- AND FLAGELLA-ASSOCIATED PROTEIN 157"/>
    <property type="match status" value="1"/>
</dbReference>
<gene>
    <name evidence="9" type="primary">CFAP157</name>
</gene>
<feature type="compositionally biased region" description="Basic and acidic residues" evidence="8">
    <location>
        <begin position="10"/>
        <end position="20"/>
    </location>
</feature>
<name>A0A2K5F7Y4_AOTNA</name>
<dbReference type="AlphaFoldDB" id="A0A2K5F7Y4"/>
<feature type="coiled-coil region" evidence="7">
    <location>
        <begin position="38"/>
        <end position="178"/>
    </location>
</feature>
<evidence type="ECO:0000256" key="4">
    <source>
        <dbReference type="ARBA" id="ARBA00023054"/>
    </source>
</evidence>
<reference evidence="9" key="1">
    <citation type="submission" date="2025-08" db="UniProtKB">
        <authorList>
            <consortium name="Ensembl"/>
        </authorList>
    </citation>
    <scope>IDENTIFICATION</scope>
</reference>
<comment type="similarity">
    <text evidence="2">Belongs to the CFAP157 family.</text>
</comment>
<feature type="region of interest" description="Disordered" evidence="8">
    <location>
        <begin position="1"/>
        <end position="20"/>
    </location>
</feature>
<evidence type="ECO:0000256" key="7">
    <source>
        <dbReference type="SAM" id="Coils"/>
    </source>
</evidence>
<feature type="coiled-coil region" evidence="7">
    <location>
        <begin position="297"/>
        <end position="366"/>
    </location>
</feature>
<evidence type="ECO:0000256" key="6">
    <source>
        <dbReference type="ARBA" id="ARBA00023273"/>
    </source>
</evidence>
<dbReference type="GeneTree" id="ENSGT00730000111240"/>
<keyword evidence="10" id="KW-1185">Reference proteome</keyword>
<proteinExistence type="inferred from homology"/>
<comment type="subcellular location">
    <subcellularLocation>
        <location evidence="1">Cell projection</location>
        <location evidence="1">Cilium</location>
    </subcellularLocation>
</comment>
<dbReference type="OMA" id="ARYQKKC"/>
<keyword evidence="6" id="KW-0966">Cell projection</keyword>
<dbReference type="GO" id="GO:0008017">
    <property type="term" value="F:microtubule binding"/>
    <property type="evidence" value="ECO:0007669"/>
    <property type="project" value="Ensembl"/>
</dbReference>
<reference evidence="9" key="2">
    <citation type="submission" date="2025-09" db="UniProtKB">
        <authorList>
            <consortium name="Ensembl"/>
        </authorList>
    </citation>
    <scope>IDENTIFICATION</scope>
</reference>
<evidence type="ECO:0000256" key="3">
    <source>
        <dbReference type="ARBA" id="ARBA00014087"/>
    </source>
</evidence>
<dbReference type="GO" id="GO:0007288">
    <property type="term" value="P:sperm axoneme assembly"/>
    <property type="evidence" value="ECO:0007669"/>
    <property type="project" value="Ensembl"/>
</dbReference>
<dbReference type="PANTHER" id="PTHR31954:SF1">
    <property type="entry name" value="CILIA- AND FLAGELLA-ASSOCIATED PROTEIN 157"/>
    <property type="match status" value="1"/>
</dbReference>
<dbReference type="Proteomes" id="UP000233020">
    <property type="component" value="Unplaced"/>
</dbReference>
<dbReference type="GO" id="GO:0036064">
    <property type="term" value="C:ciliary basal body"/>
    <property type="evidence" value="ECO:0007669"/>
    <property type="project" value="Ensembl"/>
</dbReference>
<dbReference type="InterPro" id="IPR038844">
    <property type="entry name" value="CFAP157"/>
</dbReference>
<dbReference type="Ensembl" id="ENSANAT00000059624.1">
    <property type="protein sequence ID" value="ENSANAP00000041509.1"/>
    <property type="gene ID" value="ENSANAG00000038052.1"/>
</dbReference>
<evidence type="ECO:0000256" key="8">
    <source>
        <dbReference type="SAM" id="MobiDB-lite"/>
    </source>
</evidence>
<dbReference type="STRING" id="37293.ENSANAP00000041509"/>
<protein>
    <recommendedName>
        <fullName evidence="3">Cilia- and flagella-associated protein 157</fullName>
    </recommendedName>
</protein>
<evidence type="ECO:0000256" key="2">
    <source>
        <dbReference type="ARBA" id="ARBA00010841"/>
    </source>
</evidence>
<keyword evidence="4 7" id="KW-0175">Coiled coil</keyword>
<organism evidence="9 10">
    <name type="scientific">Aotus nancymaae</name>
    <name type="common">Ma's night monkey</name>
    <dbReference type="NCBI Taxonomy" id="37293"/>
    <lineage>
        <taxon>Eukaryota</taxon>
        <taxon>Metazoa</taxon>
        <taxon>Chordata</taxon>
        <taxon>Craniata</taxon>
        <taxon>Vertebrata</taxon>
        <taxon>Euteleostomi</taxon>
        <taxon>Mammalia</taxon>
        <taxon>Eutheria</taxon>
        <taxon>Euarchontoglires</taxon>
        <taxon>Primates</taxon>
        <taxon>Haplorrhini</taxon>
        <taxon>Platyrrhini</taxon>
        <taxon>Aotidae</taxon>
        <taxon>Aotus</taxon>
    </lineage>
</organism>
<evidence type="ECO:0000313" key="10">
    <source>
        <dbReference type="Proteomes" id="UP000233020"/>
    </source>
</evidence>
<accession>A0A2K5F7Y4</accession>
<evidence type="ECO:0000256" key="1">
    <source>
        <dbReference type="ARBA" id="ARBA00004138"/>
    </source>
</evidence>
<evidence type="ECO:0000313" key="9">
    <source>
        <dbReference type="Ensembl" id="ENSANAP00000041509.1"/>
    </source>
</evidence>